<gene>
    <name evidence="1" type="ORF">CN553_24880</name>
</gene>
<dbReference type="RefSeq" id="WP_098127497.1">
    <property type="nucleotide sequence ID" value="NZ_NUAN01000182.1"/>
</dbReference>
<sequence length="115" mass="13423">MKRIHVIGGLLVIGIASTISITPVKASTVNTKIVTDNTNNGTKKESQISWDSVRAYLGYDQLYAEYHKQNIFKEYVRLQEEEDELVQIFLNKIRIMKEIEQYKIYKQKKNKKLSI</sequence>
<proteinExistence type="predicted"/>
<comment type="caution">
    <text evidence="1">The sequence shown here is derived from an EMBL/GenBank/DDBJ whole genome shotgun (WGS) entry which is preliminary data.</text>
</comment>
<accession>A0A9X6U827</accession>
<dbReference type="Proteomes" id="UP000220691">
    <property type="component" value="Unassembled WGS sequence"/>
</dbReference>
<organism evidence="1 2">
    <name type="scientific">Bacillus cereus</name>
    <dbReference type="NCBI Taxonomy" id="1396"/>
    <lineage>
        <taxon>Bacteria</taxon>
        <taxon>Bacillati</taxon>
        <taxon>Bacillota</taxon>
        <taxon>Bacilli</taxon>
        <taxon>Bacillales</taxon>
        <taxon>Bacillaceae</taxon>
        <taxon>Bacillus</taxon>
        <taxon>Bacillus cereus group</taxon>
    </lineage>
</organism>
<dbReference type="AlphaFoldDB" id="A0A9X6U827"/>
<dbReference type="EMBL" id="NUAN01000182">
    <property type="protein sequence ID" value="PEN87104.1"/>
    <property type="molecule type" value="Genomic_DNA"/>
</dbReference>
<name>A0A9X6U827_BACCE</name>
<protein>
    <submittedName>
        <fullName evidence="1">Uncharacterized protein</fullName>
    </submittedName>
</protein>
<reference evidence="1 2" key="1">
    <citation type="submission" date="2017-09" db="EMBL/GenBank/DDBJ databases">
        <title>Large-scale bioinformatics analysis of Bacillus genomes uncovers conserved roles of natural products in bacterial physiology.</title>
        <authorList>
            <consortium name="Agbiome Team Llc"/>
            <person name="Bleich R.M."/>
            <person name="Kirk G.J."/>
            <person name="Santa Maria K.C."/>
            <person name="Allen S.E."/>
            <person name="Farag S."/>
            <person name="Shank E.A."/>
            <person name="Bowers A."/>
        </authorList>
    </citation>
    <scope>NUCLEOTIDE SEQUENCE [LARGE SCALE GENOMIC DNA]</scope>
    <source>
        <strain evidence="1 2">AFS027647</strain>
    </source>
</reference>
<evidence type="ECO:0000313" key="1">
    <source>
        <dbReference type="EMBL" id="PEN87104.1"/>
    </source>
</evidence>
<evidence type="ECO:0000313" key="2">
    <source>
        <dbReference type="Proteomes" id="UP000220691"/>
    </source>
</evidence>